<gene>
    <name evidence="2" type="ORF">I551_0188</name>
</gene>
<organism evidence="2 3">
    <name type="scientific">Mycobacterium ulcerans str. Harvey</name>
    <dbReference type="NCBI Taxonomy" id="1299332"/>
    <lineage>
        <taxon>Bacteria</taxon>
        <taxon>Bacillati</taxon>
        <taxon>Actinomycetota</taxon>
        <taxon>Actinomycetes</taxon>
        <taxon>Mycobacteriales</taxon>
        <taxon>Mycobacteriaceae</taxon>
        <taxon>Mycobacterium</taxon>
        <taxon>Mycobacterium ulcerans group</taxon>
    </lineage>
</organism>
<sequence>MASGAGRLADLATLAGVAAISGLIMLPQFISVEQQEDIIAGHSFLTYLSKKRGVFDAVFQHSRHLNDFPVQYALIALAAIGGFILLIKKIWWPLAVWLLLVVMNVNAGTPLGGPIDAMAGSLGEFFYNDPRRIAAATTLLLMLMAGVALFWIVTLVVAAARDSRIDSGHCPNRSGSRSPWRYCWGSAWSAPGTTFRAIGSCSATSTTR</sequence>
<comment type="caution">
    <text evidence="2">The sequence shown here is derived from an EMBL/GenBank/DDBJ whole genome shotgun (WGS) entry which is preliminary data.</text>
</comment>
<reference evidence="2 3" key="1">
    <citation type="submission" date="2014-01" db="EMBL/GenBank/DDBJ databases">
        <authorList>
            <person name="Dobos K."/>
            <person name="Lenaerts A."/>
            <person name="Ordway D."/>
            <person name="DeGroote M.A."/>
            <person name="Parker T."/>
            <person name="Sizemore C."/>
            <person name="Tallon L.J."/>
            <person name="Sadzewicz L.K."/>
            <person name="Sengamalay N."/>
            <person name="Fraser C.M."/>
            <person name="Hine E."/>
            <person name="Shefchek K.A."/>
            <person name="Das S.P."/>
            <person name="Tettelin H."/>
        </authorList>
    </citation>
    <scope>NUCLEOTIDE SEQUENCE [LARGE SCALE GENOMIC DNA]</scope>
    <source>
        <strain evidence="2 3">Harvey</strain>
    </source>
</reference>
<proteinExistence type="predicted"/>
<evidence type="ECO:0000313" key="2">
    <source>
        <dbReference type="EMBL" id="EUA93458.1"/>
    </source>
</evidence>
<keyword evidence="1" id="KW-0472">Membrane</keyword>
<protein>
    <submittedName>
        <fullName evidence="2">Conserved transmembrane domain protein</fullName>
    </submittedName>
</protein>
<feature type="transmembrane region" description="Helical" evidence="1">
    <location>
        <begin position="12"/>
        <end position="30"/>
    </location>
</feature>
<name>A0ABP3AQT0_MYCUL</name>
<feature type="transmembrane region" description="Helical" evidence="1">
    <location>
        <begin position="133"/>
        <end position="159"/>
    </location>
</feature>
<feature type="transmembrane region" description="Helical" evidence="1">
    <location>
        <begin position="70"/>
        <end position="87"/>
    </location>
</feature>
<keyword evidence="3" id="KW-1185">Reference proteome</keyword>
<dbReference type="InterPro" id="IPR046671">
    <property type="entry name" value="DUF6541"/>
</dbReference>
<evidence type="ECO:0000313" key="3">
    <source>
        <dbReference type="Proteomes" id="UP000020681"/>
    </source>
</evidence>
<accession>A0ABP3AQT0</accession>
<dbReference type="Proteomes" id="UP000020681">
    <property type="component" value="Unassembled WGS sequence"/>
</dbReference>
<feature type="transmembrane region" description="Helical" evidence="1">
    <location>
        <begin position="94"/>
        <end position="113"/>
    </location>
</feature>
<keyword evidence="1 2" id="KW-0812">Transmembrane</keyword>
<keyword evidence="1" id="KW-1133">Transmembrane helix</keyword>
<dbReference type="Pfam" id="PF20176">
    <property type="entry name" value="DUF6541"/>
    <property type="match status" value="1"/>
</dbReference>
<dbReference type="EMBL" id="JAOL01000062">
    <property type="protein sequence ID" value="EUA93458.1"/>
    <property type="molecule type" value="Genomic_DNA"/>
</dbReference>
<evidence type="ECO:0000256" key="1">
    <source>
        <dbReference type="SAM" id="Phobius"/>
    </source>
</evidence>